<accession>A0A2G9SAT4</accession>
<dbReference type="OrthoDB" id="9935772at2759"/>
<dbReference type="PANTHER" id="PTHR28638">
    <property type="entry name" value="CELL CYCLE PROGRESSION PROTEIN 1"/>
    <property type="match status" value="1"/>
</dbReference>
<dbReference type="EMBL" id="KV926811">
    <property type="protein sequence ID" value="PIO36551.1"/>
    <property type="molecule type" value="Genomic_DNA"/>
</dbReference>
<keyword evidence="1 2" id="KW-0175">Coiled coil</keyword>
<feature type="coiled-coil region" evidence="2">
    <location>
        <begin position="77"/>
        <end position="271"/>
    </location>
</feature>
<protein>
    <recommendedName>
        <fullName evidence="6">Cell cycle progression protein 1</fullName>
    </recommendedName>
</protein>
<evidence type="ECO:0000256" key="1">
    <source>
        <dbReference type="ARBA" id="ARBA00023054"/>
    </source>
</evidence>
<evidence type="ECO:0000313" key="5">
    <source>
        <dbReference type="Proteomes" id="UP000228934"/>
    </source>
</evidence>
<evidence type="ECO:0000256" key="2">
    <source>
        <dbReference type="SAM" id="Coils"/>
    </source>
</evidence>
<reference evidence="5" key="1">
    <citation type="journal article" date="2017" name="Nat. Commun.">
        <title>The North American bullfrog draft genome provides insight into hormonal regulation of long noncoding RNA.</title>
        <authorList>
            <person name="Hammond S.A."/>
            <person name="Warren R.L."/>
            <person name="Vandervalk B.P."/>
            <person name="Kucuk E."/>
            <person name="Khan H."/>
            <person name="Gibb E.A."/>
            <person name="Pandoh P."/>
            <person name="Kirk H."/>
            <person name="Zhao Y."/>
            <person name="Jones M."/>
            <person name="Mungall A.J."/>
            <person name="Coope R."/>
            <person name="Pleasance S."/>
            <person name="Moore R.A."/>
            <person name="Holt R.A."/>
            <person name="Round J.M."/>
            <person name="Ohora S."/>
            <person name="Walle B.V."/>
            <person name="Veldhoen N."/>
            <person name="Helbing C.C."/>
            <person name="Birol I."/>
        </authorList>
    </citation>
    <scope>NUCLEOTIDE SEQUENCE [LARGE SCALE GENOMIC DNA]</scope>
</reference>
<name>A0A2G9SAT4_AQUCT</name>
<dbReference type="PANTHER" id="PTHR28638:SF2">
    <property type="entry name" value="CELL CYCLE PROGRESSION PROTEIN 1"/>
    <property type="match status" value="1"/>
</dbReference>
<gene>
    <name evidence="4" type="ORF">AB205_0018350</name>
</gene>
<evidence type="ECO:0000256" key="3">
    <source>
        <dbReference type="SAM" id="MobiDB-lite"/>
    </source>
</evidence>
<dbReference type="InterPro" id="IPR051990">
    <property type="entry name" value="CCPG1/PBIP1"/>
</dbReference>
<keyword evidence="5" id="KW-1185">Reference proteome</keyword>
<proteinExistence type="predicted"/>
<feature type="compositionally biased region" description="Basic and acidic residues" evidence="3">
    <location>
        <begin position="381"/>
        <end position="400"/>
    </location>
</feature>
<dbReference type="Gene3D" id="1.20.120.20">
    <property type="entry name" value="Apolipoprotein"/>
    <property type="match status" value="1"/>
</dbReference>
<dbReference type="GO" id="GO:0016020">
    <property type="term" value="C:membrane"/>
    <property type="evidence" value="ECO:0007669"/>
    <property type="project" value="TreeGrafter"/>
</dbReference>
<evidence type="ECO:0008006" key="6">
    <source>
        <dbReference type="Google" id="ProtNLM"/>
    </source>
</evidence>
<dbReference type="Proteomes" id="UP000228934">
    <property type="component" value="Unassembled WGS sequence"/>
</dbReference>
<evidence type="ECO:0000313" key="4">
    <source>
        <dbReference type="EMBL" id="PIO36551.1"/>
    </source>
</evidence>
<dbReference type="AlphaFoldDB" id="A0A2G9SAT4"/>
<feature type="region of interest" description="Disordered" evidence="3">
    <location>
        <begin position="376"/>
        <end position="446"/>
    </location>
</feature>
<feature type="compositionally biased region" description="Basic and acidic residues" evidence="3">
    <location>
        <begin position="410"/>
        <end position="431"/>
    </location>
</feature>
<feature type="region of interest" description="Disordered" evidence="3">
    <location>
        <begin position="278"/>
        <end position="309"/>
    </location>
</feature>
<sequence>MPCVHEALVLNCMRNVLFFFSFKGTVEILERQKFVEKICENDLNDIKDDLVQCQKDQESKIEQKEIVEHLTEDLEGRQDLVRSLEGLMDEIAKENQKLKQKHTELKLEAGDLATSLKTTEVQNGNLALENQHLRESLEKEEQALSSLKEELRKLREQIRNLEEKGRHETVQSESQKLKEHLKERQKIRSFRTQKEALLTEAQFLRKELDNERQITDSLKVELEEISNQRASSVTYDAIKSNEEIEHLKNRLSELENKLNFEQQRSDLWERLYIEAKEQNEKKDSKNPRTPPESNSNDGKSSKQKKKGKSTFFSSVKDTFDAMKNSTKDFVRHHKEKIKQAKEAVKENLKKFSDSVKTTFRHFKDSTRGMFDKNRYRKHADRRREESKEAHTVRREFKPGFEKTFPNKATATEHKYKSSHEAPKTEDFKDESSQPLNNDQKTKSHQQKGCSDVFECARQESISLFNKVLDPVTVEEFHDLMQVYLQEQVDDFRHWKELEQFLSTFFHNGVFIHDQMLFTDFVNDVEDYLEDMKEYQTNTGGVFEDLDDFVYRHFFGSAYSIPYGPSSHLRDPKVFGCPF</sequence>
<organism evidence="4 5">
    <name type="scientific">Aquarana catesbeiana</name>
    <name type="common">American bullfrog</name>
    <name type="synonym">Rana catesbeiana</name>
    <dbReference type="NCBI Taxonomy" id="8400"/>
    <lineage>
        <taxon>Eukaryota</taxon>
        <taxon>Metazoa</taxon>
        <taxon>Chordata</taxon>
        <taxon>Craniata</taxon>
        <taxon>Vertebrata</taxon>
        <taxon>Euteleostomi</taxon>
        <taxon>Amphibia</taxon>
        <taxon>Batrachia</taxon>
        <taxon>Anura</taxon>
        <taxon>Neobatrachia</taxon>
        <taxon>Ranoidea</taxon>
        <taxon>Ranidae</taxon>
        <taxon>Aquarana</taxon>
    </lineage>
</organism>